<dbReference type="InterPro" id="IPR012093">
    <property type="entry name" value="Pirin"/>
</dbReference>
<dbReference type="AlphaFoldDB" id="A0A1Y2K484"/>
<dbReference type="CDD" id="cd02247">
    <property type="entry name" value="cupin_pirin_C"/>
    <property type="match status" value="1"/>
</dbReference>
<dbReference type="PIRSF" id="PIRSF006232">
    <property type="entry name" value="Pirin"/>
    <property type="match status" value="1"/>
</dbReference>
<evidence type="ECO:0000259" key="1">
    <source>
        <dbReference type="Pfam" id="PF05726"/>
    </source>
</evidence>
<keyword evidence="3" id="KW-1185">Reference proteome</keyword>
<dbReference type="InterPro" id="IPR014710">
    <property type="entry name" value="RmlC-like_jellyroll"/>
</dbReference>
<sequence length="192" mass="20406">MTAGSGLIHEEYHSADYAAQGGIFEAVQLWVNLPAKQKMTPPAYQALTRAQIPQVALPDGAGSARILAGELDGQTGPARTTTPMNVWDLRLRAGHTVNVAVTDGHTASLFVLHGKIGFDAENSVQSAEMAVLERAGSRITFTVEEDATVLLLSGQPIDEPIVGHGPFVMNSVAEIEQAMQDYTRGRMGAAPQ</sequence>
<dbReference type="InterPro" id="IPR011051">
    <property type="entry name" value="RmlC_Cupin_sf"/>
</dbReference>
<dbReference type="Pfam" id="PF05726">
    <property type="entry name" value="Pirin_C"/>
    <property type="match status" value="1"/>
</dbReference>
<dbReference type="Gene3D" id="2.60.120.10">
    <property type="entry name" value="Jelly Rolls"/>
    <property type="match status" value="2"/>
</dbReference>
<dbReference type="PANTHER" id="PTHR43594">
    <property type="entry name" value="QUERCETIN 2,3-DIOXYGENASE"/>
    <property type="match status" value="1"/>
</dbReference>
<evidence type="ECO:0000313" key="2">
    <source>
        <dbReference type="EMBL" id="OSM04039.1"/>
    </source>
</evidence>
<dbReference type="STRING" id="1434232.MAIT1_03702"/>
<gene>
    <name evidence="2" type="ORF">MAIT1_03702</name>
</gene>
<protein>
    <submittedName>
        <fullName evidence="2">Putative pirin family protein</fullName>
    </submittedName>
</protein>
<dbReference type="EMBL" id="LVJN01000019">
    <property type="protein sequence ID" value="OSM04039.1"/>
    <property type="molecule type" value="Genomic_DNA"/>
</dbReference>
<dbReference type="Proteomes" id="UP000194003">
    <property type="component" value="Unassembled WGS sequence"/>
</dbReference>
<proteinExistence type="predicted"/>
<dbReference type="PANTHER" id="PTHR43594:SF1">
    <property type="entry name" value="QUERCETIN 2,3-DIOXYGENASE PA2418-RELATED"/>
    <property type="match status" value="1"/>
</dbReference>
<accession>A0A1Y2K484</accession>
<dbReference type="SUPFAM" id="SSF51182">
    <property type="entry name" value="RmlC-like cupins"/>
    <property type="match status" value="1"/>
</dbReference>
<comment type="caution">
    <text evidence="2">The sequence shown here is derived from an EMBL/GenBank/DDBJ whole genome shotgun (WGS) entry which is preliminary data.</text>
</comment>
<feature type="domain" description="Pirin C-terminal" evidence="1">
    <location>
        <begin position="86"/>
        <end position="188"/>
    </location>
</feature>
<name>A0A1Y2K484_9PROT</name>
<dbReference type="InterPro" id="IPR053186">
    <property type="entry name" value="QDO-related"/>
</dbReference>
<organism evidence="2 3">
    <name type="scientific">Magnetofaba australis IT-1</name>
    <dbReference type="NCBI Taxonomy" id="1434232"/>
    <lineage>
        <taxon>Bacteria</taxon>
        <taxon>Pseudomonadati</taxon>
        <taxon>Pseudomonadota</taxon>
        <taxon>Magnetococcia</taxon>
        <taxon>Magnetococcales</taxon>
        <taxon>Magnetococcaceae</taxon>
        <taxon>Magnetofaba</taxon>
    </lineage>
</organism>
<dbReference type="InterPro" id="IPR008778">
    <property type="entry name" value="Pirin_C_dom"/>
</dbReference>
<evidence type="ECO:0000313" key="3">
    <source>
        <dbReference type="Proteomes" id="UP000194003"/>
    </source>
</evidence>
<reference evidence="2 3" key="1">
    <citation type="journal article" date="2016" name="BMC Genomics">
        <title>Combined genomic and structural analyses of a cultured magnetotactic bacterium reveals its niche adaptation to a dynamic environment.</title>
        <authorList>
            <person name="Araujo A.C."/>
            <person name="Morillo V."/>
            <person name="Cypriano J."/>
            <person name="Teixeira L.C."/>
            <person name="Leao P."/>
            <person name="Lyra S."/>
            <person name="Almeida L.G."/>
            <person name="Bazylinski D.A."/>
            <person name="Vasconcellos A.T."/>
            <person name="Abreu F."/>
            <person name="Lins U."/>
        </authorList>
    </citation>
    <scope>NUCLEOTIDE SEQUENCE [LARGE SCALE GENOMIC DNA]</scope>
    <source>
        <strain evidence="2 3">IT-1</strain>
    </source>
</reference>